<keyword evidence="2" id="KW-1185">Reference proteome</keyword>
<dbReference type="Proteomes" id="UP000289738">
    <property type="component" value="Chromosome B09"/>
</dbReference>
<sequence>MDVVSLNYDITFVDIFSWTNNMISAPEFLFTFSVINRPVDYVQCVISIRPLRLGNMLFLYCQYALLVLQDIAPDQWALFVEYRLKPKTQTEETGKEVSRIQMWDITHKKIDGSYVNEKAKEIAEKIEAHSS</sequence>
<evidence type="ECO:0000313" key="2">
    <source>
        <dbReference type="Proteomes" id="UP000289738"/>
    </source>
</evidence>
<gene>
    <name evidence="1" type="ORF">Ahy_B09g099685</name>
</gene>
<dbReference type="AlphaFoldDB" id="A0A444XVF7"/>
<dbReference type="InterPro" id="IPR004252">
    <property type="entry name" value="Probable_transposase_24"/>
</dbReference>
<protein>
    <submittedName>
        <fullName evidence="1">Uncharacterized protein</fullName>
    </submittedName>
</protein>
<comment type="caution">
    <text evidence="1">The sequence shown here is derived from an EMBL/GenBank/DDBJ whole genome shotgun (WGS) entry which is preliminary data.</text>
</comment>
<organism evidence="1 2">
    <name type="scientific">Arachis hypogaea</name>
    <name type="common">Peanut</name>
    <dbReference type="NCBI Taxonomy" id="3818"/>
    <lineage>
        <taxon>Eukaryota</taxon>
        <taxon>Viridiplantae</taxon>
        <taxon>Streptophyta</taxon>
        <taxon>Embryophyta</taxon>
        <taxon>Tracheophyta</taxon>
        <taxon>Spermatophyta</taxon>
        <taxon>Magnoliopsida</taxon>
        <taxon>eudicotyledons</taxon>
        <taxon>Gunneridae</taxon>
        <taxon>Pentapetalae</taxon>
        <taxon>rosids</taxon>
        <taxon>fabids</taxon>
        <taxon>Fabales</taxon>
        <taxon>Fabaceae</taxon>
        <taxon>Papilionoideae</taxon>
        <taxon>50 kb inversion clade</taxon>
        <taxon>dalbergioids sensu lato</taxon>
        <taxon>Dalbergieae</taxon>
        <taxon>Pterocarpus clade</taxon>
        <taxon>Arachis</taxon>
    </lineage>
</organism>
<evidence type="ECO:0000313" key="1">
    <source>
        <dbReference type="EMBL" id="RYQ93404.1"/>
    </source>
</evidence>
<proteinExistence type="predicted"/>
<dbReference type="EMBL" id="SDMP01000019">
    <property type="protein sequence ID" value="RYQ93404.1"/>
    <property type="molecule type" value="Genomic_DNA"/>
</dbReference>
<dbReference type="Pfam" id="PF03004">
    <property type="entry name" value="Transposase_24"/>
    <property type="match status" value="1"/>
</dbReference>
<accession>A0A444XVF7</accession>
<name>A0A444XVF7_ARAHY</name>
<reference evidence="1 2" key="1">
    <citation type="submission" date="2019-01" db="EMBL/GenBank/DDBJ databases">
        <title>Sequencing of cultivated peanut Arachis hypogaea provides insights into genome evolution and oil improvement.</title>
        <authorList>
            <person name="Chen X."/>
        </authorList>
    </citation>
    <scope>NUCLEOTIDE SEQUENCE [LARGE SCALE GENOMIC DNA]</scope>
    <source>
        <strain evidence="2">cv. Fuhuasheng</strain>
        <tissue evidence="1">Leaves</tissue>
    </source>
</reference>